<dbReference type="InterPro" id="IPR047657">
    <property type="entry name" value="PmbA"/>
</dbReference>
<feature type="domain" description="Metalloprotease TldD/E C-terminal" evidence="1">
    <location>
        <begin position="224"/>
        <end position="423"/>
    </location>
</feature>
<comment type="caution">
    <text evidence="2">The sequence shown here is derived from an EMBL/GenBank/DDBJ whole genome shotgun (WGS) entry which is preliminary data.</text>
</comment>
<dbReference type="GO" id="GO:0005829">
    <property type="term" value="C:cytosol"/>
    <property type="evidence" value="ECO:0007669"/>
    <property type="project" value="TreeGrafter"/>
</dbReference>
<dbReference type="AlphaFoldDB" id="A0A9X3XLJ0"/>
<keyword evidence="3" id="KW-1185">Reference proteome</keyword>
<dbReference type="GO" id="GO:0006508">
    <property type="term" value="P:proteolysis"/>
    <property type="evidence" value="ECO:0007669"/>
    <property type="project" value="InterPro"/>
</dbReference>
<organism evidence="2 3">
    <name type="scientific">Clostridium tertium</name>
    <dbReference type="NCBI Taxonomy" id="1559"/>
    <lineage>
        <taxon>Bacteria</taxon>
        <taxon>Bacillati</taxon>
        <taxon>Bacillota</taxon>
        <taxon>Clostridia</taxon>
        <taxon>Eubacteriales</taxon>
        <taxon>Clostridiaceae</taxon>
        <taxon>Clostridium</taxon>
    </lineage>
</organism>
<proteinExistence type="predicted"/>
<dbReference type="PANTHER" id="PTHR43421">
    <property type="entry name" value="METALLOPROTEASE PMBA"/>
    <property type="match status" value="1"/>
</dbReference>
<dbReference type="Proteomes" id="UP001141183">
    <property type="component" value="Unassembled WGS sequence"/>
</dbReference>
<protein>
    <submittedName>
        <fullName evidence="2">Metallopeptidase TldD-related protein</fullName>
    </submittedName>
</protein>
<sequence>MIDLIKELLKTHKIEEYIISETEFEDVELYFIKDSLDMKRSKHLLNYSVKIFNNFNEDGENFKGDTTLTIYPSMTKEEIDKAIGEGYYIASLVKNKYYDLPRGSKNEKILIKSKLSESTLEESAIKLRKALFKNNNIDKGFINSAEIFVEKVRKKIVGSNGTDIEYIKYSTNGEYVTQWIDKEDVELYNSFRYNDLEDDELALQVKESILNTGYREKSLSPPKTGSYNVILSGEEVKTLLSYYLENSEASMIYQGYSNFKINSSVQGNDIKGDKINIKLTSSVPFSNEGVKLIDRTLIDNCKLKSIYGSSRFMNYLNLEPVGEYDGAIISGGNISFNDMINNGDLHIIKFSDFQMDSLTGDFFGEIRLALLKDGDNLIPLTGGSLSANIRDVQSDFILSKEVQNLDSYKMPLAIKLNSVEISGK</sequence>
<dbReference type="PANTHER" id="PTHR43421:SF1">
    <property type="entry name" value="METALLOPROTEASE PMBA"/>
    <property type="match status" value="1"/>
</dbReference>
<reference evidence="2" key="1">
    <citation type="submission" date="2022-05" db="EMBL/GenBank/DDBJ databases">
        <title>Draft genome sequence of Clostridium tertium strain CP3 isolated from Peru.</title>
        <authorList>
            <person name="Hurtado R."/>
            <person name="Lima L."/>
            <person name="Sousa T."/>
            <person name="Jaiswal A.K."/>
            <person name="Tiwari S."/>
            <person name="Maturrano L."/>
            <person name="Brenig B."/>
            <person name="Azevedo V."/>
        </authorList>
    </citation>
    <scope>NUCLEOTIDE SEQUENCE</scope>
    <source>
        <strain evidence="2">CP3</strain>
    </source>
</reference>
<evidence type="ECO:0000259" key="1">
    <source>
        <dbReference type="Pfam" id="PF19289"/>
    </source>
</evidence>
<dbReference type="RefSeq" id="WP_008678568.1">
    <property type="nucleotide sequence ID" value="NZ_CABKOG010000003.1"/>
</dbReference>
<evidence type="ECO:0000313" key="2">
    <source>
        <dbReference type="EMBL" id="MDC4240254.1"/>
    </source>
</evidence>
<dbReference type="InterPro" id="IPR045569">
    <property type="entry name" value="Metalloprtase-TldD/E_C"/>
</dbReference>
<dbReference type="Pfam" id="PF19289">
    <property type="entry name" value="PmbA_TldD_3rd"/>
    <property type="match status" value="1"/>
</dbReference>
<gene>
    <name evidence="2" type="ORF">NE398_08755</name>
</gene>
<dbReference type="EMBL" id="JAMRYU010000008">
    <property type="protein sequence ID" value="MDC4240254.1"/>
    <property type="molecule type" value="Genomic_DNA"/>
</dbReference>
<name>A0A9X3XLJ0_9CLOT</name>
<accession>A0A9X3XLJ0</accession>
<dbReference type="GO" id="GO:0008237">
    <property type="term" value="F:metallopeptidase activity"/>
    <property type="evidence" value="ECO:0007669"/>
    <property type="project" value="InterPro"/>
</dbReference>
<evidence type="ECO:0000313" key="3">
    <source>
        <dbReference type="Proteomes" id="UP001141183"/>
    </source>
</evidence>
<dbReference type="InterPro" id="IPR036059">
    <property type="entry name" value="TldD/PmbA_sf"/>
</dbReference>
<dbReference type="SUPFAM" id="SSF111283">
    <property type="entry name" value="Putative modulator of DNA gyrase, PmbA/TldD"/>
    <property type="match status" value="1"/>
</dbReference>